<comment type="subcellular location">
    <subcellularLocation>
        <location evidence="3">Cytoplasm</location>
    </subcellularLocation>
    <subcellularLocation>
        <location evidence="2">Membrane</location>
        <topology evidence="2">Multi-pass membrane protein</topology>
    </subcellularLocation>
</comment>
<keyword evidence="25" id="KW-1185">Reference proteome</keyword>
<evidence type="ECO:0000256" key="15">
    <source>
        <dbReference type="ARBA" id="ARBA00023125"/>
    </source>
</evidence>
<dbReference type="FunFam" id="3.40.50.620:FF:000169">
    <property type="entry name" value="Two-component system sensor histidine kinase KdbD"/>
    <property type="match status" value="1"/>
</dbReference>
<protein>
    <recommendedName>
        <fullName evidence="4">histidine kinase</fullName>
        <ecNumber evidence="4">2.7.13.3</ecNumber>
    </recommendedName>
</protein>
<evidence type="ECO:0000256" key="7">
    <source>
        <dbReference type="ARBA" id="ARBA00022679"/>
    </source>
</evidence>
<dbReference type="Gene3D" id="6.10.250.690">
    <property type="match status" value="1"/>
</dbReference>
<dbReference type="CDD" id="cd00383">
    <property type="entry name" value="trans_reg_C"/>
    <property type="match status" value="1"/>
</dbReference>
<keyword evidence="15 19" id="KW-0238">DNA-binding</keyword>
<keyword evidence="13" id="KW-0902">Two-component regulatory system</keyword>
<dbReference type="GO" id="GO:0000155">
    <property type="term" value="F:phosphorelay sensor kinase activity"/>
    <property type="evidence" value="ECO:0007669"/>
    <property type="project" value="InterPro"/>
</dbReference>
<dbReference type="Gene3D" id="3.30.450.40">
    <property type="match status" value="1"/>
</dbReference>
<dbReference type="GO" id="GO:0042802">
    <property type="term" value="F:identical protein binding"/>
    <property type="evidence" value="ECO:0007669"/>
    <property type="project" value="UniProtKB-ARBA"/>
</dbReference>
<dbReference type="InterPro" id="IPR003661">
    <property type="entry name" value="HisK_dim/P_dom"/>
</dbReference>
<evidence type="ECO:0000256" key="12">
    <source>
        <dbReference type="ARBA" id="ARBA00022989"/>
    </source>
</evidence>
<dbReference type="GO" id="GO:0005524">
    <property type="term" value="F:ATP binding"/>
    <property type="evidence" value="ECO:0007669"/>
    <property type="project" value="UniProtKB-KW"/>
</dbReference>
<dbReference type="Gene3D" id="1.10.10.10">
    <property type="entry name" value="Winged helix-like DNA-binding domain superfamily/Winged helix DNA-binding domain"/>
    <property type="match status" value="1"/>
</dbReference>
<evidence type="ECO:0000256" key="5">
    <source>
        <dbReference type="ARBA" id="ARBA00022490"/>
    </source>
</evidence>
<dbReference type="SUPFAM" id="SSF55874">
    <property type="entry name" value="ATPase domain of HSP90 chaperone/DNA topoisomerase II/histidine kinase"/>
    <property type="match status" value="1"/>
</dbReference>
<keyword evidence="16 20" id="KW-0472">Membrane</keyword>
<dbReference type="PROSITE" id="PS50109">
    <property type="entry name" value="HIS_KIN"/>
    <property type="match status" value="1"/>
</dbReference>
<feature type="transmembrane region" description="Helical" evidence="20">
    <location>
        <begin position="478"/>
        <end position="499"/>
    </location>
</feature>
<evidence type="ECO:0000256" key="13">
    <source>
        <dbReference type="ARBA" id="ARBA00023012"/>
    </source>
</evidence>
<dbReference type="Pfam" id="PF00512">
    <property type="entry name" value="HisKA"/>
    <property type="match status" value="1"/>
</dbReference>
<evidence type="ECO:0000256" key="11">
    <source>
        <dbReference type="ARBA" id="ARBA00022840"/>
    </source>
</evidence>
<dbReference type="InterPro" id="IPR011006">
    <property type="entry name" value="CheY-like_superfamily"/>
</dbReference>
<dbReference type="InterPro" id="IPR036097">
    <property type="entry name" value="HisK_dim/P_sf"/>
</dbReference>
<dbReference type="Pfam" id="PF00486">
    <property type="entry name" value="Trans_reg_C"/>
    <property type="match status" value="1"/>
</dbReference>
<evidence type="ECO:0000259" key="23">
    <source>
        <dbReference type="PROSITE" id="PS51755"/>
    </source>
</evidence>
<dbReference type="SUPFAM" id="SSF52172">
    <property type="entry name" value="CheY-like"/>
    <property type="match status" value="1"/>
</dbReference>
<feature type="domain" description="OmpR/PhoB-type" evidence="23">
    <location>
        <begin position="1021"/>
        <end position="1120"/>
    </location>
</feature>
<evidence type="ECO:0000313" key="24">
    <source>
        <dbReference type="EMBL" id="VFS85466.1"/>
    </source>
</evidence>
<dbReference type="InterPro" id="IPR003018">
    <property type="entry name" value="GAF"/>
</dbReference>
<dbReference type="SMART" id="SM00388">
    <property type="entry name" value="HisKA"/>
    <property type="match status" value="1"/>
</dbReference>
<dbReference type="NCBIfam" id="NF007793">
    <property type="entry name" value="PRK10490.1"/>
    <property type="match status" value="1"/>
</dbReference>
<evidence type="ECO:0000256" key="6">
    <source>
        <dbReference type="ARBA" id="ARBA00022553"/>
    </source>
</evidence>
<keyword evidence="7 24" id="KW-0808">Transferase</keyword>
<dbReference type="GO" id="GO:0005737">
    <property type="term" value="C:cytoplasm"/>
    <property type="evidence" value="ECO:0007669"/>
    <property type="project" value="UniProtKB-SubCell"/>
</dbReference>
<evidence type="ECO:0000256" key="16">
    <source>
        <dbReference type="ARBA" id="ARBA00023136"/>
    </source>
</evidence>
<dbReference type="FunFam" id="3.40.50.300:FF:000483">
    <property type="entry name" value="Sensor histidine kinase KdpD"/>
    <property type="match status" value="1"/>
</dbReference>
<evidence type="ECO:0000256" key="3">
    <source>
        <dbReference type="ARBA" id="ARBA00004496"/>
    </source>
</evidence>
<dbReference type="PROSITE" id="PS51755">
    <property type="entry name" value="OMPR_PHOB"/>
    <property type="match status" value="1"/>
</dbReference>
<dbReference type="InterPro" id="IPR036388">
    <property type="entry name" value="WH-like_DNA-bd_sf"/>
</dbReference>
<keyword evidence="14" id="KW-0805">Transcription regulation</keyword>
<organism evidence="24 25">
    <name type="scientific">Kluyvera cryocrescens</name>
    <name type="common">Kluyvera citrophila</name>
    <dbReference type="NCBI Taxonomy" id="580"/>
    <lineage>
        <taxon>Bacteria</taxon>
        <taxon>Pseudomonadati</taxon>
        <taxon>Pseudomonadota</taxon>
        <taxon>Gammaproteobacteria</taxon>
        <taxon>Enterobacterales</taxon>
        <taxon>Enterobacteriaceae</taxon>
        <taxon>Kluyvera</taxon>
    </lineage>
</organism>
<dbReference type="InterPro" id="IPR003852">
    <property type="entry name" value="Sig_transdc_His_kinase_KdpD_N"/>
</dbReference>
<dbReference type="Gene3D" id="3.40.50.620">
    <property type="entry name" value="HUPs"/>
    <property type="match status" value="1"/>
</dbReference>
<evidence type="ECO:0000256" key="19">
    <source>
        <dbReference type="PROSITE-ProRule" id="PRU01091"/>
    </source>
</evidence>
<dbReference type="PANTHER" id="PTHR45569">
    <property type="entry name" value="SENSOR PROTEIN KDPD"/>
    <property type="match status" value="1"/>
</dbReference>
<evidence type="ECO:0000256" key="8">
    <source>
        <dbReference type="ARBA" id="ARBA00022692"/>
    </source>
</evidence>
<dbReference type="SUPFAM" id="SSF47384">
    <property type="entry name" value="Homodimeric domain of signal transducing histidine kinase"/>
    <property type="match status" value="1"/>
</dbReference>
<keyword evidence="6 18" id="KW-0597">Phosphoprotein</keyword>
<dbReference type="Gene3D" id="3.40.50.2300">
    <property type="match status" value="1"/>
</dbReference>
<evidence type="ECO:0000256" key="9">
    <source>
        <dbReference type="ARBA" id="ARBA00022741"/>
    </source>
</evidence>
<dbReference type="EC" id="2.7.13.3" evidence="4"/>
<dbReference type="SMART" id="SM00448">
    <property type="entry name" value="REC"/>
    <property type="match status" value="1"/>
</dbReference>
<dbReference type="CDD" id="cd01987">
    <property type="entry name" value="USP_KdpD-like"/>
    <property type="match status" value="1"/>
</dbReference>
<dbReference type="PROSITE" id="PS50110">
    <property type="entry name" value="RESPONSE_REGULATORY"/>
    <property type="match status" value="1"/>
</dbReference>
<evidence type="ECO:0000256" key="1">
    <source>
        <dbReference type="ARBA" id="ARBA00000085"/>
    </source>
</evidence>
<dbReference type="CDD" id="cd00082">
    <property type="entry name" value="HisKA"/>
    <property type="match status" value="1"/>
</dbReference>
<dbReference type="InterPro" id="IPR036890">
    <property type="entry name" value="HATPase_C_sf"/>
</dbReference>
<dbReference type="SUPFAM" id="SSF55781">
    <property type="entry name" value="GAF domain-like"/>
    <property type="match status" value="1"/>
</dbReference>
<comment type="catalytic activity">
    <reaction evidence="1">
        <text>ATP + protein L-histidine = ADP + protein N-phospho-L-histidine.</text>
        <dbReference type="EC" id="2.7.13.3"/>
    </reaction>
</comment>
<feature type="domain" description="Response regulatory" evidence="22">
    <location>
        <begin position="898"/>
        <end position="1011"/>
    </location>
</feature>
<dbReference type="InterPro" id="IPR014729">
    <property type="entry name" value="Rossmann-like_a/b/a_fold"/>
</dbReference>
<dbReference type="Pfam" id="PF13492">
    <property type="entry name" value="GAF_3"/>
    <property type="match status" value="1"/>
</dbReference>
<dbReference type="Pfam" id="PF02702">
    <property type="entry name" value="KdpD"/>
    <property type="match status" value="1"/>
</dbReference>
<feature type="transmembrane region" description="Helical" evidence="20">
    <location>
        <begin position="398"/>
        <end position="420"/>
    </location>
</feature>
<dbReference type="FunFam" id="3.30.450.40:FF:000038">
    <property type="entry name" value="Two-component sensor histidine kinase KdpD"/>
    <property type="match status" value="1"/>
</dbReference>
<evidence type="ECO:0000256" key="20">
    <source>
        <dbReference type="SAM" id="Phobius"/>
    </source>
</evidence>
<keyword evidence="5" id="KW-0963">Cytoplasm</keyword>
<keyword evidence="17" id="KW-0804">Transcription</keyword>
<evidence type="ECO:0000256" key="18">
    <source>
        <dbReference type="PROSITE-ProRule" id="PRU00169"/>
    </source>
</evidence>
<dbReference type="Gene3D" id="3.40.50.300">
    <property type="entry name" value="P-loop containing nucleotide triphosphate hydrolases"/>
    <property type="match status" value="1"/>
</dbReference>
<dbReference type="InterPro" id="IPR027417">
    <property type="entry name" value="P-loop_NTPase"/>
</dbReference>
<dbReference type="FunFam" id="3.40.50.2300:FF:000021">
    <property type="entry name" value="Two-component system response regulator KdpE"/>
    <property type="match status" value="1"/>
</dbReference>
<dbReference type="Gene3D" id="1.10.287.130">
    <property type="match status" value="1"/>
</dbReference>
<evidence type="ECO:0000256" key="10">
    <source>
        <dbReference type="ARBA" id="ARBA00022777"/>
    </source>
</evidence>
<evidence type="ECO:0000256" key="17">
    <source>
        <dbReference type="ARBA" id="ARBA00023163"/>
    </source>
</evidence>
<dbReference type="InterPro" id="IPR005467">
    <property type="entry name" value="His_kinase_dom"/>
</dbReference>
<evidence type="ECO:0000256" key="2">
    <source>
        <dbReference type="ARBA" id="ARBA00004141"/>
    </source>
</evidence>
<evidence type="ECO:0000259" key="22">
    <source>
        <dbReference type="PROSITE" id="PS50110"/>
    </source>
</evidence>
<dbReference type="InterPro" id="IPR029016">
    <property type="entry name" value="GAF-like_dom_sf"/>
</dbReference>
<feature type="domain" description="Histidine kinase" evidence="21">
    <location>
        <begin position="671"/>
        <end position="804"/>
    </location>
</feature>
<keyword evidence="12 20" id="KW-1133">Transmembrane helix</keyword>
<dbReference type="EMBL" id="CAADJD010000026">
    <property type="protein sequence ID" value="VFS85466.1"/>
    <property type="molecule type" value="Genomic_DNA"/>
</dbReference>
<evidence type="ECO:0000259" key="21">
    <source>
        <dbReference type="PROSITE" id="PS50109"/>
    </source>
</evidence>
<evidence type="ECO:0000313" key="25">
    <source>
        <dbReference type="Proteomes" id="UP000401081"/>
    </source>
</evidence>
<dbReference type="Pfam" id="PF00072">
    <property type="entry name" value="Response_reg"/>
    <property type="match status" value="1"/>
</dbReference>
<dbReference type="InterPro" id="IPR001867">
    <property type="entry name" value="OmpR/PhoB-type_DNA-bd"/>
</dbReference>
<evidence type="ECO:0000256" key="14">
    <source>
        <dbReference type="ARBA" id="ARBA00023015"/>
    </source>
</evidence>
<dbReference type="FunFam" id="1.10.10.10:FF:000210">
    <property type="entry name" value="Winged-helix transcriptional response regulator KdpE"/>
    <property type="match status" value="1"/>
</dbReference>
<keyword evidence="8 20" id="KW-0812">Transmembrane</keyword>
<accession>A0A485CL55</accession>
<reference evidence="24 25" key="1">
    <citation type="submission" date="2019-03" db="EMBL/GenBank/DDBJ databases">
        <authorList>
            <consortium name="Pathogen Informatics"/>
        </authorList>
    </citation>
    <scope>NUCLEOTIDE SEQUENCE [LARGE SCALE GENOMIC DNA]</scope>
    <source>
        <strain evidence="24 25">NCTC12993</strain>
    </source>
</reference>
<dbReference type="GO" id="GO:0005886">
    <property type="term" value="C:plasma membrane"/>
    <property type="evidence" value="ECO:0007669"/>
    <property type="project" value="TreeGrafter"/>
</dbReference>
<dbReference type="SMART" id="SM00862">
    <property type="entry name" value="Trans_reg_C"/>
    <property type="match status" value="1"/>
</dbReference>
<dbReference type="InterPro" id="IPR052023">
    <property type="entry name" value="Histidine_kinase_KdpD"/>
</dbReference>
<dbReference type="Pfam" id="PF13493">
    <property type="entry name" value="DUF4118"/>
    <property type="match status" value="1"/>
</dbReference>
<keyword evidence="10" id="KW-0418">Kinase</keyword>
<dbReference type="FunFam" id="1.20.120.620:FF:000001">
    <property type="entry name" value="Two-component sensor histidine kinase KdpD"/>
    <property type="match status" value="1"/>
</dbReference>
<dbReference type="GO" id="GO:0045893">
    <property type="term" value="P:positive regulation of DNA-templated transcription"/>
    <property type="evidence" value="ECO:0007669"/>
    <property type="project" value="UniProtKB-ARBA"/>
</dbReference>
<dbReference type="CDD" id="cd17620">
    <property type="entry name" value="REC_OmpR_KdpE-like"/>
    <property type="match status" value="1"/>
</dbReference>
<feature type="transmembrane region" description="Helical" evidence="20">
    <location>
        <begin position="426"/>
        <end position="444"/>
    </location>
</feature>
<feature type="transmembrane region" description="Helical" evidence="20">
    <location>
        <begin position="449"/>
        <end position="466"/>
    </location>
</feature>
<dbReference type="NCBIfam" id="NF007820">
    <property type="entry name" value="PRK10529.1"/>
    <property type="match status" value="1"/>
</dbReference>
<sequence length="1120" mass="124535">MMTDEPLRPNPDRLLEHTAEAHRGKLKIFFGACAGVGKTWAMLAEAQRLRSQGLDVLAGVVETHGRKETAAMLKGLSTLPPKRTAYRGRYVVEFDLDAALARRPALVLMDELAHSNAPGSRHPKRWQDIDELLEAGIDVFTTVNVQHLESLNDVVSGVTGIQVRETVPDPFFDAADEVVLVDLPPDDLRQRLNEGKVYLAGQAERAIENFFRKGNLIALRELALRRTAERVDDQMRAWRDTQGQEKVWHTHDAILLCIGHHTGSEKLVRTAARLAARLGSTWHAVYVETPTLHRLPEPQRRAILNALRLAQELGAETATLSEPSEEAAVIRYAREHNLGKIVIGRQKKRHWWRGERFGDRISHHAPELDLLVVGIDESPLPLPDSAHDRRPFIDKWRVQIRGCLVALSLCAAITFIAAQWLVAFEAANLVMLYLLGVVIVALFYGRWPSVLATVINVVSFDLVFVAPRGTLAVSDVQYLLTFGVMLTVGLVIGNLTAGVRYQARVARYREQRTRHLYEMSKTLAVGRNALDIARTCEQYIRSTFHARSQVLMPDEHGKLTALTQQEGMTPWDEAIAHWSFDKGLPAGAGTDTLPGVPYLMLPLRSADSTHGLIVVEPQNLRQLMIPEQQRLLETFTLLVASALERLALTASEEQSRLISERESLRNSLLAALSHDLRTPLTVLFGQAEILTLDLASSGSPYAPQANEIRQHVLNTTRLVNNLLDMARIQSGGFNLHKEWLTLEEVVGSALRMLEPGLNGRQITLALPDPLMLVHLDGPLFERVLINLLENAVKYAGSEAEIGITPPAKTVICCWMCGIAGRGSRAGKNSKSSPNSPAAIKSPPFPVSGWGWLSARPSLRSTAAPFLPATGRKAARVFVLHFHKINRLNWKRPGRSVTSVLIVEDEDAIRRFLRTALEAEALRVYDAPTLQRGLLEAATRKPDLIILDLGLPDGDGLDFIRDIRQWSPVPIIVLSARSEESDKIAALDAGADDYLSKPFGIGELQARLRVALRRHAGAQPNEPVVTFSSITVDLAARRIVRGSEEVHLTPIEFRLLAVLLNNVGKVLTQRQLLNQVWGPNAVEHSHYLRIYMGHLRQKLEIDPARPQHLLTETGIGYRFML</sequence>
<dbReference type="Gene3D" id="1.20.120.620">
    <property type="entry name" value="Backbone structure of the membrane domain of e. Coli histidine kinase receptor kdpd"/>
    <property type="match status" value="1"/>
</dbReference>
<dbReference type="Proteomes" id="UP000401081">
    <property type="component" value="Unassembled WGS sequence"/>
</dbReference>
<proteinExistence type="predicted"/>
<name>A0A485CL55_KLUCR</name>
<feature type="modified residue" description="4-aspartylphosphate" evidence="18">
    <location>
        <position position="947"/>
    </location>
</feature>
<dbReference type="InterPro" id="IPR001789">
    <property type="entry name" value="Sig_transdc_resp-reg_receiver"/>
</dbReference>
<keyword evidence="9" id="KW-0547">Nucleotide-binding</keyword>
<gene>
    <name evidence="24" type="primary">kdpD</name>
    <name evidence="24" type="ORF">NCTC12993_06633</name>
</gene>
<dbReference type="PANTHER" id="PTHR45569:SF1">
    <property type="entry name" value="SENSOR PROTEIN KDPD"/>
    <property type="match status" value="1"/>
</dbReference>
<dbReference type="GO" id="GO:0000987">
    <property type="term" value="F:cis-regulatory region sequence-specific DNA binding"/>
    <property type="evidence" value="ECO:0007669"/>
    <property type="project" value="UniProtKB-ARBA"/>
</dbReference>
<evidence type="ECO:0000256" key="4">
    <source>
        <dbReference type="ARBA" id="ARBA00012438"/>
    </source>
</evidence>
<dbReference type="InterPro" id="IPR038318">
    <property type="entry name" value="KdpD_sf"/>
</dbReference>
<dbReference type="AlphaFoldDB" id="A0A485CL55"/>
<keyword evidence="11" id="KW-0067">ATP-binding</keyword>
<dbReference type="InterPro" id="IPR025201">
    <property type="entry name" value="KdpD_TM"/>
</dbReference>
<dbReference type="SUPFAM" id="SSF52402">
    <property type="entry name" value="Adenine nucleotide alpha hydrolases-like"/>
    <property type="match status" value="1"/>
</dbReference>
<feature type="DNA-binding region" description="OmpR/PhoB-type" evidence="19">
    <location>
        <begin position="1021"/>
        <end position="1120"/>
    </location>
</feature>
<dbReference type="Gene3D" id="3.30.565.10">
    <property type="entry name" value="Histidine kinase-like ATPase, C-terminal domain"/>
    <property type="match status" value="1"/>
</dbReference>